<gene>
    <name evidence="2" type="ORF">CYMTET_12961</name>
</gene>
<dbReference type="EMBL" id="LGRX02005110">
    <property type="protein sequence ID" value="KAK3279143.1"/>
    <property type="molecule type" value="Genomic_DNA"/>
</dbReference>
<sequence>MCGLKFLTLLCVGALYGEGAGIQVCSRPKAGDSPSLGEAVRVVFTSGKSLDRGAGVQRAGQVSKMMHECLGVSAILLDCLDICGGFGANGKPKKELFQGSWTNVQLLAIVHNKYACNCRRPAMSKRVFQKRIHLVLHVPSHVAIRNFHDPIDSWTPTKFVYHPMFSAFVATHPSMQSTMATASKAPALLIQYQHSNFYLRTNPVRRELEKISYFGAGKEEAMWGVVQSFAAEHNIEIVDSSVDINQHGGGSKVEASVALGDEIAMRMAEVDLAVVWNQCGTSHLCLDSKPPQRLLNHWSVGLPTVVFSGYDSMDYILNYSGYDSQARTLDELAEQLELALPHGRRQELSERSKNFSRWYASALRTSKVWLANMCCTPPALACCNPEALDHDPIILPPVRSSARALGRRVRPTTKPAATVNPVELLQRYESFPKHLNACYAEDNLEFTPVVRQKSISAHRGAPLISITRRLGGVALVIGRCCDDVRWLSELECDESLSIYIYDKCSKCEALTPPILPHLGKCLTMTKLLEPKFSGMPLTIGYHSLLNYNSLPPFTVFMKGEVRKRVSSQLHHLTQHLRGCDTCTGLVNLADIPPQLVRRVKSHKYKTRSVGAIAGREVAQESLASLPVYCERFQRYTCRACSTLSQPVVPYRSQYIVSRERIQRLPRAEYEWMVHEDNRTSSTRALHERSLPLMFGCYLDSFKEWEQETNKFDLFGQCRDC</sequence>
<dbReference type="Proteomes" id="UP001190700">
    <property type="component" value="Unassembled WGS sequence"/>
</dbReference>
<feature type="chain" id="PRO_5042022163" evidence="1">
    <location>
        <begin position="22"/>
        <end position="720"/>
    </location>
</feature>
<reference evidence="2 3" key="1">
    <citation type="journal article" date="2015" name="Genome Biol. Evol.">
        <title>Comparative Genomics of a Bacterivorous Green Alga Reveals Evolutionary Causalities and Consequences of Phago-Mixotrophic Mode of Nutrition.</title>
        <authorList>
            <person name="Burns J.A."/>
            <person name="Paasch A."/>
            <person name="Narechania A."/>
            <person name="Kim E."/>
        </authorList>
    </citation>
    <scope>NUCLEOTIDE SEQUENCE [LARGE SCALE GENOMIC DNA]</scope>
    <source>
        <strain evidence="2 3">PLY_AMNH</strain>
    </source>
</reference>
<evidence type="ECO:0000313" key="2">
    <source>
        <dbReference type="EMBL" id="KAK3279143.1"/>
    </source>
</evidence>
<evidence type="ECO:0000256" key="1">
    <source>
        <dbReference type="SAM" id="SignalP"/>
    </source>
</evidence>
<name>A0AAE0GJM8_9CHLO</name>
<accession>A0AAE0GJM8</accession>
<dbReference type="AlphaFoldDB" id="A0AAE0GJM8"/>
<keyword evidence="1" id="KW-0732">Signal</keyword>
<organism evidence="2 3">
    <name type="scientific">Cymbomonas tetramitiformis</name>
    <dbReference type="NCBI Taxonomy" id="36881"/>
    <lineage>
        <taxon>Eukaryota</taxon>
        <taxon>Viridiplantae</taxon>
        <taxon>Chlorophyta</taxon>
        <taxon>Pyramimonadophyceae</taxon>
        <taxon>Pyramimonadales</taxon>
        <taxon>Pyramimonadaceae</taxon>
        <taxon>Cymbomonas</taxon>
    </lineage>
</organism>
<feature type="signal peptide" evidence="1">
    <location>
        <begin position="1"/>
        <end position="21"/>
    </location>
</feature>
<evidence type="ECO:0000313" key="3">
    <source>
        <dbReference type="Proteomes" id="UP001190700"/>
    </source>
</evidence>
<comment type="caution">
    <text evidence="2">The sequence shown here is derived from an EMBL/GenBank/DDBJ whole genome shotgun (WGS) entry which is preliminary data.</text>
</comment>
<protein>
    <submittedName>
        <fullName evidence="2">Uncharacterized protein</fullName>
    </submittedName>
</protein>
<keyword evidence="3" id="KW-1185">Reference proteome</keyword>
<proteinExistence type="predicted"/>